<dbReference type="PRINTS" id="PR00081">
    <property type="entry name" value="GDHRDH"/>
</dbReference>
<name>A0A7G8BGK7_9BACT</name>
<proteinExistence type="inferred from homology"/>
<dbReference type="AlphaFoldDB" id="A0A7G8BGK7"/>
<organism evidence="3 4">
    <name type="scientific">Alloacidobacterium dinghuense</name>
    <dbReference type="NCBI Taxonomy" id="2763107"/>
    <lineage>
        <taxon>Bacteria</taxon>
        <taxon>Pseudomonadati</taxon>
        <taxon>Acidobacteriota</taxon>
        <taxon>Terriglobia</taxon>
        <taxon>Terriglobales</taxon>
        <taxon>Acidobacteriaceae</taxon>
        <taxon>Alloacidobacterium</taxon>
    </lineage>
</organism>
<dbReference type="Gene3D" id="3.40.50.720">
    <property type="entry name" value="NAD(P)-binding Rossmann-like Domain"/>
    <property type="match status" value="1"/>
</dbReference>
<dbReference type="FunFam" id="3.40.50.720:FF:000084">
    <property type="entry name" value="Short-chain dehydrogenase reductase"/>
    <property type="match status" value="1"/>
</dbReference>
<dbReference type="SUPFAM" id="SSF51735">
    <property type="entry name" value="NAD(P)-binding Rossmann-fold domains"/>
    <property type="match status" value="1"/>
</dbReference>
<dbReference type="Pfam" id="PF13561">
    <property type="entry name" value="adh_short_C2"/>
    <property type="match status" value="1"/>
</dbReference>
<evidence type="ECO:0000313" key="4">
    <source>
        <dbReference type="Proteomes" id="UP000515312"/>
    </source>
</evidence>
<dbReference type="EMBL" id="CP060394">
    <property type="protein sequence ID" value="QNI31677.1"/>
    <property type="molecule type" value="Genomic_DNA"/>
</dbReference>
<keyword evidence="4" id="KW-1185">Reference proteome</keyword>
<keyword evidence="2" id="KW-0560">Oxidoreductase</keyword>
<comment type="similarity">
    <text evidence="1">Belongs to the short-chain dehydrogenases/reductases (SDR) family.</text>
</comment>
<reference evidence="3 4" key="1">
    <citation type="submission" date="2020-08" db="EMBL/GenBank/DDBJ databases">
        <title>Edaphobacter telluris sp. nov. and Acidobacterium dinghuensis sp. nov., two acidobacteria isolated from forest soil.</title>
        <authorList>
            <person name="Fu J."/>
            <person name="Qiu L."/>
        </authorList>
    </citation>
    <scope>NUCLEOTIDE SEQUENCE [LARGE SCALE GENOMIC DNA]</scope>
    <source>
        <strain evidence="3">4Y35</strain>
    </source>
</reference>
<dbReference type="PANTHER" id="PTHR43639:SF1">
    <property type="entry name" value="SHORT-CHAIN DEHYDROGENASE_REDUCTASE FAMILY PROTEIN"/>
    <property type="match status" value="1"/>
</dbReference>
<accession>A0A7G8BGK7</accession>
<dbReference type="RefSeq" id="WP_186742528.1">
    <property type="nucleotide sequence ID" value="NZ_CP060394.1"/>
</dbReference>
<dbReference type="Proteomes" id="UP000515312">
    <property type="component" value="Chromosome"/>
</dbReference>
<dbReference type="GO" id="GO:0016491">
    <property type="term" value="F:oxidoreductase activity"/>
    <property type="evidence" value="ECO:0007669"/>
    <property type="project" value="UniProtKB-KW"/>
</dbReference>
<dbReference type="CDD" id="cd05233">
    <property type="entry name" value="SDR_c"/>
    <property type="match status" value="1"/>
</dbReference>
<evidence type="ECO:0000256" key="1">
    <source>
        <dbReference type="ARBA" id="ARBA00006484"/>
    </source>
</evidence>
<gene>
    <name evidence="3" type="ORF">H7849_21880</name>
</gene>
<dbReference type="KEGG" id="adin:H7849_21880"/>
<dbReference type="PANTHER" id="PTHR43639">
    <property type="entry name" value="OXIDOREDUCTASE, SHORT-CHAIN DEHYDROGENASE/REDUCTASE FAMILY (AFU_ORTHOLOGUE AFUA_5G02870)"/>
    <property type="match status" value="1"/>
</dbReference>
<dbReference type="InterPro" id="IPR036291">
    <property type="entry name" value="NAD(P)-bd_dom_sf"/>
</dbReference>
<sequence>MVNTRKTAIVTGASQGIGAGLVDEFLKRGYNVVANSRNVTKANPFAASANLALVDGDIGDPRTAAKIVDTALSRFGRIDVLINNAGVFIPKPFTEYTTEDFNTLVSTTLAGFLYVSQLTVKQMLEQKSGSIINVSTTLVDQPIAGVGAAVQIMLKGALNAVTRALAIEYAKDGIRVNTIAPGVINTPMHKPETHDFLKGLHPVDRLGEVKEVVDAALFLTDATFTSGEILHVDGGAHAGKW</sequence>
<protein>
    <submittedName>
        <fullName evidence="3">SDR family oxidoreductase</fullName>
    </submittedName>
</protein>
<dbReference type="PRINTS" id="PR00080">
    <property type="entry name" value="SDRFAMILY"/>
</dbReference>
<evidence type="ECO:0000256" key="2">
    <source>
        <dbReference type="ARBA" id="ARBA00023002"/>
    </source>
</evidence>
<evidence type="ECO:0000313" key="3">
    <source>
        <dbReference type="EMBL" id="QNI31677.1"/>
    </source>
</evidence>
<dbReference type="InterPro" id="IPR002347">
    <property type="entry name" value="SDR_fam"/>
</dbReference>